<comment type="caution">
    <text evidence="6">The sequence shown here is derived from an EMBL/GenBank/DDBJ whole genome shotgun (WGS) entry which is preliminary data.</text>
</comment>
<accession>A0ABV6ZXY0</accession>
<keyword evidence="4" id="KW-0862">Zinc</keyword>
<evidence type="ECO:0000256" key="4">
    <source>
        <dbReference type="ARBA" id="ARBA00022833"/>
    </source>
</evidence>
<protein>
    <submittedName>
        <fullName evidence="6">Succinylglutamate desuccinylase/aspartoacylase family protein</fullName>
    </submittedName>
</protein>
<evidence type="ECO:0000256" key="3">
    <source>
        <dbReference type="ARBA" id="ARBA00022801"/>
    </source>
</evidence>
<keyword evidence="7" id="KW-1185">Reference proteome</keyword>
<dbReference type="SUPFAM" id="SSF53187">
    <property type="entry name" value="Zn-dependent exopeptidases"/>
    <property type="match status" value="1"/>
</dbReference>
<comment type="cofactor">
    <cofactor evidence="1">
        <name>Zn(2+)</name>
        <dbReference type="ChEBI" id="CHEBI:29105"/>
    </cofactor>
</comment>
<gene>
    <name evidence="6" type="ORF">ACFOOR_09015</name>
</gene>
<evidence type="ECO:0000256" key="2">
    <source>
        <dbReference type="ARBA" id="ARBA00022723"/>
    </source>
</evidence>
<dbReference type="InterPro" id="IPR055438">
    <property type="entry name" value="AstE_AspA_cat"/>
</dbReference>
<proteinExistence type="predicted"/>
<evidence type="ECO:0000313" key="7">
    <source>
        <dbReference type="Proteomes" id="UP001595379"/>
    </source>
</evidence>
<reference evidence="7" key="1">
    <citation type="journal article" date="2019" name="Int. J. Syst. Evol. Microbiol.">
        <title>The Global Catalogue of Microorganisms (GCM) 10K type strain sequencing project: providing services to taxonomists for standard genome sequencing and annotation.</title>
        <authorList>
            <consortium name="The Broad Institute Genomics Platform"/>
            <consortium name="The Broad Institute Genome Sequencing Center for Infectious Disease"/>
            <person name="Wu L."/>
            <person name="Ma J."/>
        </authorList>
    </citation>
    <scope>NUCLEOTIDE SEQUENCE [LARGE SCALE GENOMIC DNA]</scope>
    <source>
        <strain evidence="7">KCTC 52487</strain>
    </source>
</reference>
<name>A0ABV6ZXY0_9PROT</name>
<keyword evidence="2" id="KW-0479">Metal-binding</keyword>
<evidence type="ECO:0000313" key="6">
    <source>
        <dbReference type="EMBL" id="MFC2926246.1"/>
    </source>
</evidence>
<evidence type="ECO:0000256" key="1">
    <source>
        <dbReference type="ARBA" id="ARBA00001947"/>
    </source>
</evidence>
<organism evidence="6 7">
    <name type="scientific">Hyphobacterium vulgare</name>
    <dbReference type="NCBI Taxonomy" id="1736751"/>
    <lineage>
        <taxon>Bacteria</taxon>
        <taxon>Pseudomonadati</taxon>
        <taxon>Pseudomonadota</taxon>
        <taxon>Alphaproteobacteria</taxon>
        <taxon>Maricaulales</taxon>
        <taxon>Maricaulaceae</taxon>
        <taxon>Hyphobacterium</taxon>
    </lineage>
</organism>
<feature type="domain" description="Succinylglutamate desuccinylase/Aspartoacylase catalytic" evidence="5">
    <location>
        <begin position="50"/>
        <end position="194"/>
    </location>
</feature>
<evidence type="ECO:0000259" key="5">
    <source>
        <dbReference type="Pfam" id="PF24827"/>
    </source>
</evidence>
<sequence>MSAISVFDRLTALPDLNGVTGRTIRSVFPRPALIQLDGRRPEPVFIAVMQHGDETVGLDVLKRLKAWMESHPLPRTLWVFVGNVEAAEAGVRRLSADTDFNRLWAGGTTPLHAMAETIKAELAAARPFAAIDFHNNTGANPHYTLVHGLGPEDRHLASLFSPNAILTLTPPAMMSLAMRPLCPSVTAECGQARDAQGGEAGFDFLMAVLHLDHWHSEEDRALRLYEITGRVEVAPDVEISFEAGTDADLELPANLEKWNFFERPAGSVFARLPNGRCPLSVIDETGRDLTDRFLTIEGDRVVLKRDVTPVMLTTSVRAIRDDCLCYLMEKPEARS</sequence>
<dbReference type="EMBL" id="JBHRSV010000016">
    <property type="protein sequence ID" value="MFC2926246.1"/>
    <property type="molecule type" value="Genomic_DNA"/>
</dbReference>
<dbReference type="Proteomes" id="UP001595379">
    <property type="component" value="Unassembled WGS sequence"/>
</dbReference>
<dbReference type="Pfam" id="PF24827">
    <property type="entry name" value="AstE_AspA_cat"/>
    <property type="match status" value="1"/>
</dbReference>
<keyword evidence="3" id="KW-0378">Hydrolase</keyword>
<dbReference type="Gene3D" id="3.40.630.10">
    <property type="entry name" value="Zn peptidases"/>
    <property type="match status" value="1"/>
</dbReference>
<dbReference type="RefSeq" id="WP_343164558.1">
    <property type="nucleotide sequence ID" value="NZ_JBHRSV010000016.1"/>
</dbReference>